<evidence type="ECO:0000313" key="4">
    <source>
        <dbReference type="EMBL" id="CAL4118064.1"/>
    </source>
</evidence>
<dbReference type="InterPro" id="IPR043504">
    <property type="entry name" value="Peptidase_S1_PA_chymotrypsin"/>
</dbReference>
<name>A0AAV2R702_MEGNR</name>
<dbReference type="GO" id="GO:0004252">
    <property type="term" value="F:serine-type endopeptidase activity"/>
    <property type="evidence" value="ECO:0007669"/>
    <property type="project" value="InterPro"/>
</dbReference>
<comment type="similarity">
    <text evidence="2">Belongs to the peptidase S1 family. CLIP subfamily.</text>
</comment>
<evidence type="ECO:0000313" key="5">
    <source>
        <dbReference type="Proteomes" id="UP001497623"/>
    </source>
</evidence>
<evidence type="ECO:0000259" key="3">
    <source>
        <dbReference type="Pfam" id="PF00089"/>
    </source>
</evidence>
<feature type="non-terminal residue" evidence="4">
    <location>
        <position position="1"/>
    </location>
</feature>
<comment type="caution">
    <text evidence="4">The sequence shown here is derived from an EMBL/GenBank/DDBJ whole genome shotgun (WGS) entry which is preliminary data.</text>
</comment>
<dbReference type="InterPro" id="IPR051487">
    <property type="entry name" value="Ser/Thr_Proteases_Immune/Dev"/>
</dbReference>
<dbReference type="Proteomes" id="UP001497623">
    <property type="component" value="Unassembled WGS sequence"/>
</dbReference>
<sequence>IYDMKFEMCNGLLLDNSKVLTSRGCAIFVNQQVFAVEDFYAKIGDHDLTSTTETKSKTVAISKITVPLQNGIYDTKDAFAILHLSEELELSENIRPICLPVSHNEFDDGGVVTGWEFSIFGPSDTPNEANVVLVDDTEFCNATLHALHEAYNSEGLYEMNLDIDYV</sequence>
<dbReference type="AlphaFoldDB" id="A0AAV2R702"/>
<dbReference type="EMBL" id="CAXKWB010017135">
    <property type="protein sequence ID" value="CAL4118064.1"/>
    <property type="molecule type" value="Genomic_DNA"/>
</dbReference>
<dbReference type="PANTHER" id="PTHR24256">
    <property type="entry name" value="TRYPTASE-RELATED"/>
    <property type="match status" value="1"/>
</dbReference>
<dbReference type="InterPro" id="IPR009003">
    <property type="entry name" value="Peptidase_S1_PA"/>
</dbReference>
<organism evidence="4 5">
    <name type="scientific">Meganyctiphanes norvegica</name>
    <name type="common">Northern krill</name>
    <name type="synonym">Thysanopoda norvegica</name>
    <dbReference type="NCBI Taxonomy" id="48144"/>
    <lineage>
        <taxon>Eukaryota</taxon>
        <taxon>Metazoa</taxon>
        <taxon>Ecdysozoa</taxon>
        <taxon>Arthropoda</taxon>
        <taxon>Crustacea</taxon>
        <taxon>Multicrustacea</taxon>
        <taxon>Malacostraca</taxon>
        <taxon>Eumalacostraca</taxon>
        <taxon>Eucarida</taxon>
        <taxon>Euphausiacea</taxon>
        <taxon>Euphausiidae</taxon>
        <taxon>Meganyctiphanes</taxon>
    </lineage>
</organism>
<feature type="domain" description="Peptidase S1" evidence="3">
    <location>
        <begin position="7"/>
        <end position="142"/>
    </location>
</feature>
<protein>
    <recommendedName>
        <fullName evidence="3">Peptidase S1 domain-containing protein</fullName>
    </recommendedName>
</protein>
<accession>A0AAV2R702</accession>
<dbReference type="Gene3D" id="2.40.10.10">
    <property type="entry name" value="Trypsin-like serine proteases"/>
    <property type="match status" value="2"/>
</dbReference>
<reference evidence="4 5" key="1">
    <citation type="submission" date="2024-05" db="EMBL/GenBank/DDBJ databases">
        <authorList>
            <person name="Wallberg A."/>
        </authorList>
    </citation>
    <scope>NUCLEOTIDE SEQUENCE [LARGE SCALE GENOMIC DNA]</scope>
</reference>
<keyword evidence="5" id="KW-1185">Reference proteome</keyword>
<dbReference type="Pfam" id="PF00089">
    <property type="entry name" value="Trypsin"/>
    <property type="match status" value="1"/>
</dbReference>
<feature type="non-terminal residue" evidence="4">
    <location>
        <position position="166"/>
    </location>
</feature>
<keyword evidence="1" id="KW-1015">Disulfide bond</keyword>
<dbReference type="GO" id="GO:0006508">
    <property type="term" value="P:proteolysis"/>
    <property type="evidence" value="ECO:0007669"/>
    <property type="project" value="InterPro"/>
</dbReference>
<evidence type="ECO:0000256" key="2">
    <source>
        <dbReference type="ARBA" id="ARBA00024195"/>
    </source>
</evidence>
<evidence type="ECO:0000256" key="1">
    <source>
        <dbReference type="ARBA" id="ARBA00023157"/>
    </source>
</evidence>
<gene>
    <name evidence="4" type="ORF">MNOR_LOCUS21352</name>
</gene>
<proteinExistence type="inferred from homology"/>
<dbReference type="SUPFAM" id="SSF50494">
    <property type="entry name" value="Trypsin-like serine proteases"/>
    <property type="match status" value="1"/>
</dbReference>
<dbReference type="InterPro" id="IPR001254">
    <property type="entry name" value="Trypsin_dom"/>
</dbReference>